<dbReference type="EMBL" id="JAIFOC010000091">
    <property type="protein sequence ID" value="MBX4223261.1"/>
    <property type="molecule type" value="Genomic_DNA"/>
</dbReference>
<dbReference type="Proteomes" id="UP000224303">
    <property type="component" value="Unassembled WGS sequence"/>
</dbReference>
<reference evidence="18 27" key="1">
    <citation type="submission" date="2015-06" db="EMBL/GenBank/DDBJ databases">
        <title>The Genome Sequence of Enterococcus faecium 131EA1.</title>
        <authorList>
            <consortium name="The Broad Institute Genomics Platform"/>
            <consortium name="The Broad Institute Genome Sequencing Center for Infectious Disease"/>
            <person name="Earl A.M."/>
            <person name="Van Tyne D."/>
            <person name="Lebreton F."/>
            <person name="Saavedra J.T."/>
            <person name="Gilmore M.S."/>
            <person name="Manson Mcguire A."/>
            <person name="Clock S."/>
            <person name="Crupain M."/>
            <person name="Rangan U."/>
            <person name="Young S."/>
            <person name="Abouelleil A."/>
            <person name="Cao P."/>
            <person name="Chapman S.B."/>
            <person name="Griggs A."/>
            <person name="Priest M."/>
            <person name="Shea T."/>
            <person name="Wortman J."/>
            <person name="Nusbaum C."/>
            <person name="Birren B."/>
        </authorList>
    </citation>
    <scope>NUCLEOTIDE SEQUENCE [LARGE SCALE GENOMIC DNA]</scope>
    <source>
        <strain evidence="18 27">131EA1</strain>
    </source>
</reference>
<dbReference type="Proteomes" id="UP001139644">
    <property type="component" value="Unassembled WGS sequence"/>
</dbReference>
<evidence type="ECO:0000313" key="24">
    <source>
        <dbReference type="Proteomes" id="UP000194737"/>
    </source>
</evidence>
<dbReference type="Proteomes" id="UP001141166">
    <property type="component" value="Unassembled WGS sequence"/>
</dbReference>
<reference evidence="13" key="12">
    <citation type="submission" date="2023-03" db="EMBL/GenBank/DDBJ databases">
        <authorList>
            <person name="Shen W."/>
            <person name="Cai J."/>
        </authorList>
    </citation>
    <scope>NUCLEOTIDE SEQUENCE</scope>
    <source>
        <strain evidence="13">B1010-2</strain>
    </source>
</reference>
<evidence type="ECO:0000313" key="15">
    <source>
        <dbReference type="EMBL" id="OTN99021.1"/>
    </source>
</evidence>
<evidence type="ECO:0000313" key="12">
    <source>
        <dbReference type="EMBL" id="MDC4247551.1"/>
    </source>
</evidence>
<feature type="transmembrane region" description="Helical" evidence="8">
    <location>
        <begin position="12"/>
        <end position="38"/>
    </location>
</feature>
<evidence type="ECO:0000313" key="13">
    <source>
        <dbReference type="EMBL" id="MDT2370443.1"/>
    </source>
</evidence>
<sequence>MIQSFIDGLMNYQFLQYALVTSMLVGLASGVIGSFIILRGMSLMGDAISHAVLPGVAISYMFGFSYIFGATAFGMLTAAVIGFVTQRSRLKNDTAIGIVFSSFFALGIILISYAQSATDLYHILFGNVLAVRESDLLLTALVSGIVLIFVFFFYKELKITSFDPTMAKAYGLNTSLIHYLLMFFLTLVAVVSLQTVGTILVIAMLITPAATAYLLTNHLLKMIITAAGIGMLSAVVGVFFSYSYNWPSGATIVLACTAFFILAFLFSPTKGILFQKGSR</sequence>
<feature type="transmembrane region" description="Helical" evidence="8">
    <location>
        <begin position="136"/>
        <end position="154"/>
    </location>
</feature>
<evidence type="ECO:0000313" key="23">
    <source>
        <dbReference type="Proteomes" id="UP000191171"/>
    </source>
</evidence>
<evidence type="ECO:0000313" key="10">
    <source>
        <dbReference type="EMBL" id="KWX18244.1"/>
    </source>
</evidence>
<dbReference type="EMBL" id="LEQJ01000001">
    <property type="protein sequence ID" value="RBS35466.1"/>
    <property type="molecule type" value="Genomic_DNA"/>
</dbReference>
<proteinExistence type="inferred from homology"/>
<evidence type="ECO:0000313" key="26">
    <source>
        <dbReference type="Proteomes" id="UP000249070"/>
    </source>
</evidence>
<dbReference type="Proteomes" id="UP000070452">
    <property type="component" value="Unassembled WGS sequence"/>
</dbReference>
<dbReference type="EMBL" id="PJVH01000064">
    <property type="protein sequence ID" value="RXU84603.1"/>
    <property type="molecule type" value="Genomic_DNA"/>
</dbReference>
<dbReference type="GO" id="GO:0010043">
    <property type="term" value="P:response to zinc ion"/>
    <property type="evidence" value="ECO:0007669"/>
    <property type="project" value="TreeGrafter"/>
</dbReference>
<reference evidence="14 23" key="4">
    <citation type="submission" date="2017-02" db="EMBL/GenBank/DDBJ databases">
        <title>Clonality and virulence of isolates of VRE in Hematopoietic Stem Cell Transplanted (HSCT) patients.</title>
        <authorList>
            <person name="Marchi A.P."/>
            <person name="Martins R.C."/>
            <person name="Marie S.K."/>
            <person name="Levin A.S."/>
            <person name="Costa S.F."/>
        </authorList>
    </citation>
    <scope>NUCLEOTIDE SEQUENCE [LARGE SCALE GENOMIC DNA]</scope>
    <source>
        <strain evidence="14 23">LIM1759</strain>
    </source>
</reference>
<dbReference type="RefSeq" id="WP_002286845.1">
    <property type="nucleotide sequence ID" value="NZ_AP019394.1"/>
</dbReference>
<name>A0A132P7E8_ENTFC</name>
<evidence type="ECO:0000313" key="11">
    <source>
        <dbReference type="EMBL" id="MBX4223261.1"/>
    </source>
</evidence>
<evidence type="ECO:0000256" key="7">
    <source>
        <dbReference type="RuleBase" id="RU003943"/>
    </source>
</evidence>
<evidence type="ECO:0000313" key="18">
    <source>
        <dbReference type="EMBL" id="RBS35466.1"/>
    </source>
</evidence>
<feature type="transmembrane region" description="Helical" evidence="8">
    <location>
        <begin position="58"/>
        <end position="84"/>
    </location>
</feature>
<evidence type="ECO:0000313" key="16">
    <source>
        <dbReference type="EMBL" id="PHL21025.1"/>
    </source>
</evidence>
<reference evidence="15 24" key="5">
    <citation type="submission" date="2017-05" db="EMBL/GenBank/DDBJ databases">
        <title>The Genome Sequence of Enterococcus faecium 6F2_DIV0138.</title>
        <authorList>
            <consortium name="The Broad Institute Genomics Platform"/>
            <consortium name="The Broad Institute Genomic Center for Infectious Diseases"/>
            <person name="Earl A."/>
            <person name="Manson A."/>
            <person name="Schwartman J."/>
            <person name="Gilmore M."/>
            <person name="Abouelleil A."/>
            <person name="Cao P."/>
            <person name="Chapman S."/>
            <person name="Cusick C."/>
            <person name="Shea T."/>
            <person name="Young S."/>
            <person name="Neafsey D."/>
            <person name="Nusbaum C."/>
            <person name="Birren B."/>
        </authorList>
    </citation>
    <scope>NUCLEOTIDE SEQUENCE [LARGE SCALE GENOMIC DNA]</scope>
    <source>
        <strain evidence="15 24">6F2_DIV0138</strain>
    </source>
</reference>
<dbReference type="Proteomes" id="UP000249070">
    <property type="component" value="Unassembled WGS sequence"/>
</dbReference>
<dbReference type="GO" id="GO:0071281">
    <property type="term" value="P:cellular response to iron ion"/>
    <property type="evidence" value="ECO:0007669"/>
    <property type="project" value="UniProtKB-ARBA"/>
</dbReference>
<dbReference type="InterPro" id="IPR001626">
    <property type="entry name" value="ABC_TroCD"/>
</dbReference>
<evidence type="ECO:0000313" key="22">
    <source>
        <dbReference type="Proteomes" id="UP000183509"/>
    </source>
</evidence>
<gene>
    <name evidence="15" type="ORF">A5804_000507</name>
    <name evidence="10" type="ORF">AWT83_07085</name>
    <name evidence="14" type="ORF">B1P95_08385</name>
    <name evidence="16" type="ORF">CQR37_10700</name>
    <name evidence="19" type="ORF">CYQ77_12575</name>
    <name evidence="17" type="ORF">DKP91_07255</name>
    <name evidence="20" type="ORF">DTPHA_600031</name>
    <name evidence="18" type="ORF">EB12_00027</name>
    <name evidence="9" type="ORF">GBM73_07430</name>
    <name evidence="11" type="ORF">KYX88_10610</name>
    <name evidence="12" type="ORF">M3X98_05715</name>
    <name evidence="13" type="ORF">P6Z85_09825</name>
</gene>
<evidence type="ECO:0000256" key="3">
    <source>
        <dbReference type="ARBA" id="ARBA00022692"/>
    </source>
</evidence>
<evidence type="ECO:0000256" key="5">
    <source>
        <dbReference type="ARBA" id="ARBA00023136"/>
    </source>
</evidence>
<evidence type="ECO:0000313" key="21">
    <source>
        <dbReference type="Proteomes" id="UP000070452"/>
    </source>
</evidence>
<feature type="transmembrane region" description="Helical" evidence="8">
    <location>
        <begin position="223"/>
        <end position="242"/>
    </location>
</feature>
<evidence type="ECO:0000313" key="28">
    <source>
        <dbReference type="Proteomes" id="UP000289562"/>
    </source>
</evidence>
<dbReference type="Proteomes" id="UP001260956">
    <property type="component" value="Unassembled WGS sequence"/>
</dbReference>
<evidence type="ECO:0000256" key="2">
    <source>
        <dbReference type="ARBA" id="ARBA00008034"/>
    </source>
</evidence>
<comment type="caution">
    <text evidence="10">The sequence shown here is derived from an EMBL/GenBank/DDBJ whole genome shotgun (WGS) entry which is preliminary data.</text>
</comment>
<dbReference type="EMBL" id="NGLB01000001">
    <property type="protein sequence ID" value="OTN99021.1"/>
    <property type="molecule type" value="Genomic_DNA"/>
</dbReference>
<dbReference type="EMBL" id="JARPTX010000033">
    <property type="protein sequence ID" value="MDT2370443.1"/>
    <property type="molecule type" value="Genomic_DNA"/>
</dbReference>
<dbReference type="GO" id="GO:0055085">
    <property type="term" value="P:transmembrane transport"/>
    <property type="evidence" value="ECO:0007669"/>
    <property type="project" value="InterPro"/>
</dbReference>
<keyword evidence="5 8" id="KW-0472">Membrane</keyword>
<organism evidence="10 21">
    <name type="scientific">Enterococcus faecium</name>
    <name type="common">Streptococcus faecium</name>
    <dbReference type="NCBI Taxonomy" id="1352"/>
    <lineage>
        <taxon>Bacteria</taxon>
        <taxon>Bacillati</taxon>
        <taxon>Bacillota</taxon>
        <taxon>Bacilli</taxon>
        <taxon>Lactobacillales</taxon>
        <taxon>Enterococcaceae</taxon>
        <taxon>Enterococcus</taxon>
    </lineage>
</organism>
<dbReference type="InterPro" id="IPR037294">
    <property type="entry name" value="ABC_BtuC-like"/>
</dbReference>
<accession>A0A132P7E8</accession>
<evidence type="ECO:0000313" key="27">
    <source>
        <dbReference type="Proteomes" id="UP000253144"/>
    </source>
</evidence>
<dbReference type="GO" id="GO:0043190">
    <property type="term" value="C:ATP-binding cassette (ABC) transporter complex"/>
    <property type="evidence" value="ECO:0007669"/>
    <property type="project" value="InterPro"/>
</dbReference>
<dbReference type="FunFam" id="1.10.3470.10:FF:000003">
    <property type="entry name" value="Iron ABC transporter permease SitD"/>
    <property type="match status" value="1"/>
</dbReference>
<dbReference type="OMA" id="ALMGDGI"/>
<evidence type="ECO:0000256" key="6">
    <source>
        <dbReference type="ARBA" id="ARBA00072924"/>
    </source>
</evidence>
<keyword evidence="7" id="KW-0813">Transport</keyword>
<dbReference type="PANTHER" id="PTHR30477">
    <property type="entry name" value="ABC-TRANSPORTER METAL-BINDING PROTEIN"/>
    <property type="match status" value="1"/>
</dbReference>
<dbReference type="EMBL" id="LRHK01000001">
    <property type="protein sequence ID" value="KWX18244.1"/>
    <property type="molecule type" value="Genomic_DNA"/>
</dbReference>
<reference evidence="16 25" key="6">
    <citation type="submission" date="2017-10" db="EMBL/GenBank/DDBJ databases">
        <title>Draft genomes of the Enterococcus faecium isolated from human feces before and after Helicobacter pylori eradication therapy.</title>
        <authorList>
            <person name="Prianichniikov N.A."/>
            <person name="Glushchenko O.E."/>
            <person name="Malakhova M.V."/>
        </authorList>
    </citation>
    <scope>NUCLEOTIDE SEQUENCE [LARGE SCALE GENOMIC DNA]</scope>
    <source>
        <strain evidence="16 25">Hp_5-7</strain>
    </source>
</reference>
<dbReference type="Proteomes" id="UP000194737">
    <property type="component" value="Unassembled WGS sequence"/>
</dbReference>
<dbReference type="Proteomes" id="UP000289562">
    <property type="component" value="Unassembled WGS sequence"/>
</dbReference>
<comment type="subcellular location">
    <subcellularLocation>
        <location evidence="7">Cell membrane</location>
        <topology evidence="7">Multi-pass membrane protein</topology>
    </subcellularLocation>
    <subcellularLocation>
        <location evidence="1">Membrane</location>
        <topology evidence="1">Multi-pass membrane protein</topology>
    </subcellularLocation>
</comment>
<dbReference type="EMBL" id="JAMWMK010000007">
    <property type="protein sequence ID" value="MDC4247551.1"/>
    <property type="molecule type" value="Genomic_DNA"/>
</dbReference>
<feature type="transmembrane region" description="Helical" evidence="8">
    <location>
        <begin position="248"/>
        <end position="266"/>
    </location>
</feature>
<evidence type="ECO:0000313" key="20">
    <source>
        <dbReference type="EMBL" id="SAY58104.1"/>
    </source>
</evidence>
<dbReference type="Pfam" id="PF00950">
    <property type="entry name" value="ABC-3"/>
    <property type="match status" value="1"/>
</dbReference>
<dbReference type="Proteomes" id="UP000253144">
    <property type="component" value="Unassembled WGS sequence"/>
</dbReference>
<keyword evidence="3 7" id="KW-0812">Transmembrane</keyword>
<reference evidence="10 21" key="2">
    <citation type="submission" date="2016-01" db="EMBL/GenBank/DDBJ databases">
        <title>Molecular Mechanisms for transfer of large genomic segments between Enterococcus faecium strains.</title>
        <authorList>
            <person name="Garcia-Solache M.A."/>
            <person name="Lebreton F."/>
            <person name="Mclaughlin R.E."/>
            <person name="Whiteaker J.D."/>
            <person name="Gilmore M.S."/>
            <person name="Rice L.B."/>
        </authorList>
    </citation>
    <scope>NUCLEOTIDE SEQUENCE [LARGE SCALE GENOMIC DNA]</scope>
    <source>
        <strain evidence="10 21">D344RRF x C68</strain>
    </source>
</reference>
<dbReference type="EMBL" id="WEFP01000001">
    <property type="protein sequence ID" value="KAB7577156.1"/>
    <property type="molecule type" value="Genomic_DNA"/>
</dbReference>
<feature type="transmembrane region" description="Helical" evidence="8">
    <location>
        <begin position="175"/>
        <end position="193"/>
    </location>
</feature>
<dbReference type="PATRIC" id="fig|1352.1358.peg.438"/>
<dbReference type="Proteomes" id="UP000191171">
    <property type="component" value="Unassembled WGS sequence"/>
</dbReference>
<evidence type="ECO:0000313" key="9">
    <source>
        <dbReference type="EMBL" id="KAB7577156.1"/>
    </source>
</evidence>
<evidence type="ECO:0000256" key="1">
    <source>
        <dbReference type="ARBA" id="ARBA00004141"/>
    </source>
</evidence>
<comment type="similarity">
    <text evidence="2 7">Belongs to the ABC-3 integral membrane protein family.</text>
</comment>
<reference evidence="20 22" key="3">
    <citation type="submission" date="2016-04" db="EMBL/GenBank/DDBJ databases">
        <authorList>
            <person name="Millard A."/>
        </authorList>
    </citation>
    <scope>NUCLEOTIDE SEQUENCE [LARGE SCALE GENOMIC DNA]</scope>
    <source>
        <strain evidence="20">Isolate 22</strain>
    </source>
</reference>
<dbReference type="EMBL" id="MVGJ01000038">
    <property type="protein sequence ID" value="OOL82621.1"/>
    <property type="molecule type" value="Genomic_DNA"/>
</dbReference>
<reference evidence="19 28" key="7">
    <citation type="submission" date="2017-12" db="EMBL/GenBank/DDBJ databases">
        <title>A pool of 800 enterococci isolated from chicken carcass rinse samples from New Zealand.</title>
        <authorList>
            <person name="Zhang J."/>
            <person name="Rogers L."/>
            <person name="Midwinter A."/>
            <person name="French N."/>
        </authorList>
    </citation>
    <scope>NUCLEOTIDE SEQUENCE [LARGE SCALE GENOMIC DNA]</scope>
    <source>
        <strain evidence="19 28">EN697</strain>
    </source>
</reference>
<dbReference type="SUPFAM" id="SSF81345">
    <property type="entry name" value="ABC transporter involved in vitamin B12 uptake, BtuC"/>
    <property type="match status" value="1"/>
</dbReference>
<evidence type="ECO:0000256" key="8">
    <source>
        <dbReference type="SAM" id="Phobius"/>
    </source>
</evidence>
<dbReference type="GeneID" id="66453439"/>
<evidence type="ECO:0000313" key="29">
    <source>
        <dbReference type="Proteomes" id="UP000469871"/>
    </source>
</evidence>
<dbReference type="CDD" id="cd06550">
    <property type="entry name" value="TM_ABC_iron-siderophores_like"/>
    <property type="match status" value="1"/>
</dbReference>
<keyword evidence="4 8" id="KW-1133">Transmembrane helix</keyword>
<dbReference type="AlphaFoldDB" id="A0A132P7E8"/>
<evidence type="ECO:0000313" key="19">
    <source>
        <dbReference type="EMBL" id="RXU84603.1"/>
    </source>
</evidence>
<evidence type="ECO:0000256" key="4">
    <source>
        <dbReference type="ARBA" id="ARBA00022989"/>
    </source>
</evidence>
<dbReference type="EMBL" id="PCGC01000026">
    <property type="protein sequence ID" value="PHL21025.1"/>
    <property type="molecule type" value="Genomic_DNA"/>
</dbReference>
<evidence type="ECO:0000313" key="25">
    <source>
        <dbReference type="Proteomes" id="UP000224303"/>
    </source>
</evidence>
<dbReference type="PANTHER" id="PTHR30477:SF13">
    <property type="entry name" value="IRON TRANSPORT SYSTEM MEMBRANE PROTEIN HI_0360-RELATED"/>
    <property type="match status" value="1"/>
</dbReference>
<feature type="transmembrane region" description="Helical" evidence="8">
    <location>
        <begin position="96"/>
        <end position="116"/>
    </location>
</feature>
<dbReference type="Proteomes" id="UP000183509">
    <property type="component" value="Unassembled WGS sequence"/>
</dbReference>
<reference evidence="12" key="11">
    <citation type="submission" date="2022-05" db="EMBL/GenBank/DDBJ databases">
        <title>Draft genome sequences of Clostridium perfringens strains isolated from Peru.</title>
        <authorList>
            <person name="Hurtado R."/>
            <person name="Lima L."/>
            <person name="Sousa T."/>
            <person name="Jaiswal A.K."/>
            <person name="Tiwari S."/>
            <person name="Maturrano L."/>
            <person name="Brenig B."/>
            <person name="Azevedo V."/>
        </authorList>
    </citation>
    <scope>NUCLEOTIDE SEQUENCE</scope>
    <source>
        <strain evidence="12">CP4</strain>
    </source>
</reference>
<dbReference type="STRING" id="1352.AL014_09815"/>
<reference evidence="17 26" key="8">
    <citation type="submission" date="2018-05" db="EMBL/GenBank/DDBJ databases">
        <title>Vancomycin-resistant Enterococcus faecium strain from Chelyabinsk, Russia.</title>
        <authorList>
            <person name="Gostev V."/>
            <person name="Goncharov A."/>
            <person name="Kolodzhieva V."/>
            <person name="Suvorov A."/>
            <person name="Sidorenko S."/>
            <person name="Zueva L."/>
        </authorList>
    </citation>
    <scope>NUCLEOTIDE SEQUENCE [LARGE SCALE GENOMIC DNA]</scope>
    <source>
        <strain evidence="17 26">20</strain>
    </source>
</reference>
<dbReference type="EMBL" id="FKLM01000001">
    <property type="protein sequence ID" value="SAY58104.1"/>
    <property type="molecule type" value="Genomic_DNA"/>
</dbReference>
<evidence type="ECO:0000313" key="14">
    <source>
        <dbReference type="EMBL" id="OOL82621.1"/>
    </source>
</evidence>
<dbReference type="Proteomes" id="UP000469871">
    <property type="component" value="Unassembled WGS sequence"/>
</dbReference>
<evidence type="ECO:0000313" key="17">
    <source>
        <dbReference type="EMBL" id="PZM55839.1"/>
    </source>
</evidence>
<reference evidence="11" key="10">
    <citation type="journal article" date="2022" name="J. Anim. Sci.">
        <title>Whole genome sequence analyses-based assessment of virulence potential and antimicrobial susceptibilities and resistance of Enterococcus faecium strains isolated from commercial swine and cattle probiotic products.</title>
        <authorList>
            <person name="Shridhar P.B."/>
            <person name="Amachawadi R.G."/>
            <person name="Tokach M."/>
            <person name="Patel I."/>
            <person name="Gangiredla J."/>
            <person name="Mammel M."/>
            <person name="Nagaraja T.G."/>
        </authorList>
    </citation>
    <scope>NUCLEOTIDE SEQUENCE</scope>
    <source>
        <strain evidence="11">EF215</strain>
    </source>
</reference>
<dbReference type="EMBL" id="QHGU01000028">
    <property type="protein sequence ID" value="PZM55839.1"/>
    <property type="molecule type" value="Genomic_DNA"/>
</dbReference>
<protein>
    <recommendedName>
        <fullName evidence="6">Manganese import system permease protein ScaB</fullName>
    </recommendedName>
</protein>
<dbReference type="Gene3D" id="1.10.3470.10">
    <property type="entry name" value="ABC transporter involved in vitamin B12 uptake, BtuC"/>
    <property type="match status" value="1"/>
</dbReference>
<reference evidence="9 29" key="9">
    <citation type="submission" date="2019-10" db="EMBL/GenBank/DDBJ databases">
        <title>Evolutionary dynamics of vancomycin-resistant Enterococcus faecium during gastrointestinal tract colonization and bloodstream infection in immunocompromised pediatric patients.</title>
        <authorList>
            <person name="Chilambi G.S."/>
            <person name="Nordstrom H.R."/>
            <person name="Evans D.R."/>
            <person name="Ferrolino J."/>
            <person name="Hayden R.T."/>
            <person name="Maron G.M."/>
            <person name="Vo A.N."/>
            <person name="Gilmore M.S."/>
            <person name="Wolf J."/>
            <person name="Rosch J.W."/>
            <person name="Van Tyne D."/>
        </authorList>
    </citation>
    <scope>NUCLEOTIDE SEQUENCE [LARGE SCALE GENOMIC DNA]</scope>
    <source>
        <strain evidence="9 29">VRECG27</strain>
    </source>
</reference>